<proteinExistence type="predicted"/>
<feature type="region of interest" description="Disordered" evidence="2">
    <location>
        <begin position="1230"/>
        <end position="1256"/>
    </location>
</feature>
<comment type="caution">
    <text evidence="4">The sequence shown here is derived from an EMBL/GenBank/DDBJ whole genome shotgun (WGS) entry which is preliminary data.</text>
</comment>
<dbReference type="Pfam" id="PF13086">
    <property type="entry name" value="AAA_11"/>
    <property type="match status" value="1"/>
</dbReference>
<dbReference type="EMBL" id="BKCJ010007665">
    <property type="protein sequence ID" value="GEU78404.1"/>
    <property type="molecule type" value="Genomic_DNA"/>
</dbReference>
<dbReference type="SMART" id="SM00343">
    <property type="entry name" value="ZnF_C2HC"/>
    <property type="match status" value="2"/>
</dbReference>
<dbReference type="InterPro" id="IPR013103">
    <property type="entry name" value="RVT_2"/>
</dbReference>
<dbReference type="GO" id="GO:0004386">
    <property type="term" value="F:helicase activity"/>
    <property type="evidence" value="ECO:0007669"/>
    <property type="project" value="InterPro"/>
</dbReference>
<dbReference type="InterPro" id="IPR027417">
    <property type="entry name" value="P-loop_NTPase"/>
</dbReference>
<feature type="coiled-coil region" evidence="1">
    <location>
        <begin position="826"/>
        <end position="853"/>
    </location>
</feature>
<evidence type="ECO:0000256" key="1">
    <source>
        <dbReference type="SAM" id="Coils"/>
    </source>
</evidence>
<dbReference type="InterPro" id="IPR057670">
    <property type="entry name" value="SH3_retrovirus"/>
</dbReference>
<dbReference type="CDD" id="cd09272">
    <property type="entry name" value="RNase_HI_RT_Ty1"/>
    <property type="match status" value="2"/>
</dbReference>
<dbReference type="Pfam" id="PF07727">
    <property type="entry name" value="RVT_2"/>
    <property type="match status" value="3"/>
</dbReference>
<dbReference type="GO" id="GO:0008270">
    <property type="term" value="F:zinc ion binding"/>
    <property type="evidence" value="ECO:0007669"/>
    <property type="project" value="InterPro"/>
</dbReference>
<evidence type="ECO:0000259" key="3">
    <source>
        <dbReference type="SMART" id="SM00343"/>
    </source>
</evidence>
<dbReference type="PANTHER" id="PTHR11439">
    <property type="entry name" value="GAG-POL-RELATED RETROTRANSPOSON"/>
    <property type="match status" value="1"/>
</dbReference>
<dbReference type="Pfam" id="PF25597">
    <property type="entry name" value="SH3_retrovirus"/>
    <property type="match status" value="1"/>
</dbReference>
<dbReference type="InterPro" id="IPR043502">
    <property type="entry name" value="DNA/RNA_pol_sf"/>
</dbReference>
<dbReference type="InterPro" id="IPR036875">
    <property type="entry name" value="Znf_CCHC_sf"/>
</dbReference>
<feature type="domain" description="CCHC-type" evidence="3">
    <location>
        <begin position="944"/>
        <end position="960"/>
    </location>
</feature>
<dbReference type="SUPFAM" id="SSF57756">
    <property type="entry name" value="Retrovirus zinc finger-like domains"/>
    <property type="match status" value="1"/>
</dbReference>
<feature type="compositionally biased region" description="Polar residues" evidence="2">
    <location>
        <begin position="633"/>
        <end position="656"/>
    </location>
</feature>
<dbReference type="PANTHER" id="PTHR11439:SF495">
    <property type="entry name" value="REVERSE TRANSCRIPTASE, RNA-DEPENDENT DNA POLYMERASE-RELATED"/>
    <property type="match status" value="1"/>
</dbReference>
<dbReference type="InterPro" id="IPR041677">
    <property type="entry name" value="DNA2/NAM7_AAA_11"/>
</dbReference>
<feature type="region of interest" description="Disordered" evidence="2">
    <location>
        <begin position="728"/>
        <end position="750"/>
    </location>
</feature>
<dbReference type="SUPFAM" id="SSF56672">
    <property type="entry name" value="DNA/RNA polymerases"/>
    <property type="match status" value="1"/>
</dbReference>
<sequence>MADSAWIEAMQEELHQFDRLQMDVKTAFLNGPLKEEVYVAQPDGFDDLDHPEKVYRLRKALYGLKQAPRAWYDELSKFLTSKGLTKGQRIGTPMAMKPKLDADLSGNPLDQIDYRSKTGLLMYLTSSRPYIVQALCFCARYQSRPTEKHLKEVKRNFRYLRGTVNMGIWYLKDSSFELIAFSDANHAGCIDSRKNSSGGIQFLGDKLVSWMSKKQNCTAMSSAEAEYVALSASCAQVITEYQLVDMFTKSLPEDRFKYLVRRIGMRCLTPAELKVKDDDSDTIQVLSSKPIVVFGKESNNGGKFVLFAVYLMNMTTNTRIWQALHSKLDGKNMKIINKVIQSDSKCTRPVVGSLVSRVSITKRILDMAYWMEIAFHHNVDQSILYDVSADVDTAYSTKSGNVIDEAAQLRECESVIPLQLSSLRDVILVGDEMQLPGAVQSQAERFVRNKDAGKEGIRKKRRVRTGNPMRPGSEQVDEFPLPEDFPAASEERFPLLRIQQYLQNEHYALWEVIEFGDSYEAPQDDAATCTTNEGSAKKKGRTVTVTTADMQKRRNDATKKTKKNKLKQQYDNFKVEGSETLEQTFNRLQAIRNKSNLDTISLDDVYNHLKVYEPEVQKKSESNSQNMAFISSAKNSSGNEELNTASIPTASTQVSPASADVAAIDEDDIEEMDIKWNMALLSMRADKFWKKTEKKISIQGTNVAGFDKSKVEYFNCHKMGHFARECRAPRSQDRGRRENYRQGSKEEEQAPKALMEIDRVEWDWSYMKNTDSLNSKITELSEKLSDTNTNLYHYKLGLSQVEARLVEFKNQEIKFCEKIRGLEFTVESKTNRIECLTNELEMLKKEKEGLDSKLTGFQSTFKNLDTLLGSQSSSVSENGESTSSILSKPEIKFVKATDSPTPSVKYAKMYRKTSKSSNVRGNQRNWNNLKSQQLGKNFLIKNKACFNCGDFDHLSYDYGKWVEKGKSRPKNNTHKSIPPRTVFHKSDRSLTRTTRPNMNAVQPKRTSFYKPAHSYVSRLFQRKSAVKTQVRVPRVPTVNRKFPTVNRKFSTGNSKVSTGDLGNKEKAVKASACWIWKPKQNSTDKDYEPYDGGYVSFGQGGCKIIGKGTIKTGKFEAKGDEGYFIGYAMSSKAFRVFNKITKRVEENLHVDFLENKLIEKGAGPNWLFDIDTLTNSMNYVPVVSARTTSTNFSSTKDAASQDVKKDVSSLRYIAFPNWFHEAHLESSTSNAQDACKAHAPGSSGNSNPTATSTNLPADQTETLTVETLIPTVEAMQEELLQFKIQNVWSLVDCPEGVSPIGTKWVFKNKKDERGIVIRNKARLVAQGHTQEEGIDYEEVFAPVARIEAIRLFLAYASFMGFTVYQMDVKSSFLYGTINEELCREFEDLMHKKFQMSAMGELNFFLGLQVLQKKDGIFLSQDKYVGDILKKFRYSDVRSANTPMDKENPWGKDETGKDVDLHLYRSMIGSLMYLTASRPDIMFAVCACARHQVTPKECHLHAVKRIFRYLKGHLKLRIWYPKDSHFDLVAYSDNDYSGATQDRKSTTGGCQFLGRRLISWQCKKQTIKATSTTEAEYVAAASGCGQVLWTQNQLLDYGLAFCDYHNMIAILEKYEHNVDFHPIVDFVEASYIRVETSDEGTKILTTVDGKPRTISKSSIKRNLKLNDEAGISSLPDAELFENLTLMGRARIAQSLALPTAADEPASPLGDGSQGEACPTASGLEAKQDRANIIKTSTLTHDSPPRVTSLAADEGSMKQQLNDLTDLCTRLLRIKMLEDKDGGVAEPSREDATIKGRSLETGEEAGVDKKVPTVSVPTGSGMVPTASTIFTTASVVTPYVRRKDKEKMVESDTPKKKKLQEQIDVQEYEQFAADLSIGERIELINDLVKYQDNYAKVLKYQSQQRKPLSKKQQREFYMSVLKSHSGWKTKHFKGMSLEEIREKFIPVWKQIKDFIHMGSKEEGERVKRKRLREDLNQLWTLVKETLSIRQATSDKEKELWVELKRFDEFPLLEDFPTASEERFPLLRYRDPTADEDKGYSAGRFGNLPFTPQWGPTDSSRMDNACQFREMMSNLFTPADNEFFNKGALMEEHSDLVYTHESCKDVKAHYKECKKELGQIQSAYDEKSSAHDQMFKN</sequence>
<accession>A0A6L2N1I3</accession>
<name>A0A6L2N1I3_TANCI</name>
<dbReference type="Gene3D" id="4.10.60.10">
    <property type="entry name" value="Zinc finger, CCHC-type"/>
    <property type="match status" value="1"/>
</dbReference>
<dbReference type="GO" id="GO:0003676">
    <property type="term" value="F:nucleic acid binding"/>
    <property type="evidence" value="ECO:0007669"/>
    <property type="project" value="InterPro"/>
</dbReference>
<evidence type="ECO:0000313" key="4">
    <source>
        <dbReference type="EMBL" id="GEU78404.1"/>
    </source>
</evidence>
<reference evidence="4" key="1">
    <citation type="journal article" date="2019" name="Sci. Rep.">
        <title>Draft genome of Tanacetum cinerariifolium, the natural source of mosquito coil.</title>
        <authorList>
            <person name="Yamashiro T."/>
            <person name="Shiraishi A."/>
            <person name="Satake H."/>
            <person name="Nakayama K."/>
        </authorList>
    </citation>
    <scope>NUCLEOTIDE SEQUENCE</scope>
</reference>
<keyword evidence="1" id="KW-0175">Coiled coil</keyword>
<feature type="compositionally biased region" description="Polar residues" evidence="2">
    <location>
        <begin position="1242"/>
        <end position="1256"/>
    </location>
</feature>
<protein>
    <submittedName>
        <fullName evidence="4">Uncharacterized mitochondrial protein AtMg00810-like</fullName>
    </submittedName>
</protein>
<dbReference type="Gene3D" id="3.40.50.300">
    <property type="entry name" value="P-loop containing nucleotide triphosphate hydrolases"/>
    <property type="match status" value="1"/>
</dbReference>
<gene>
    <name evidence="4" type="ORF">Tci_050382</name>
</gene>
<feature type="region of interest" description="Disordered" evidence="2">
    <location>
        <begin position="633"/>
        <end position="658"/>
    </location>
</feature>
<dbReference type="InterPro" id="IPR001878">
    <property type="entry name" value="Znf_CCHC"/>
</dbReference>
<organism evidence="4">
    <name type="scientific">Tanacetum cinerariifolium</name>
    <name type="common">Dalmatian daisy</name>
    <name type="synonym">Chrysanthemum cinerariifolium</name>
    <dbReference type="NCBI Taxonomy" id="118510"/>
    <lineage>
        <taxon>Eukaryota</taxon>
        <taxon>Viridiplantae</taxon>
        <taxon>Streptophyta</taxon>
        <taxon>Embryophyta</taxon>
        <taxon>Tracheophyta</taxon>
        <taxon>Spermatophyta</taxon>
        <taxon>Magnoliopsida</taxon>
        <taxon>eudicotyledons</taxon>
        <taxon>Gunneridae</taxon>
        <taxon>Pentapetalae</taxon>
        <taxon>asterids</taxon>
        <taxon>campanulids</taxon>
        <taxon>Asterales</taxon>
        <taxon>Asteraceae</taxon>
        <taxon>Asteroideae</taxon>
        <taxon>Anthemideae</taxon>
        <taxon>Anthemidinae</taxon>
        <taxon>Tanacetum</taxon>
    </lineage>
</organism>
<feature type="region of interest" description="Disordered" evidence="2">
    <location>
        <begin position="1700"/>
        <end position="1722"/>
    </location>
</feature>
<evidence type="ECO:0000256" key="2">
    <source>
        <dbReference type="SAM" id="MobiDB-lite"/>
    </source>
</evidence>
<feature type="domain" description="CCHC-type" evidence="3">
    <location>
        <begin position="714"/>
        <end position="728"/>
    </location>
</feature>